<dbReference type="GO" id="GO:0008137">
    <property type="term" value="F:NADH dehydrogenase (ubiquinone) activity"/>
    <property type="evidence" value="ECO:0007669"/>
    <property type="project" value="InterPro"/>
</dbReference>
<feature type="transmembrane region" description="Helical" evidence="10">
    <location>
        <begin position="285"/>
        <end position="304"/>
    </location>
</feature>
<dbReference type="PANTHER" id="PTHR43507">
    <property type="entry name" value="NADH-UBIQUINONE OXIDOREDUCTASE CHAIN 4"/>
    <property type="match status" value="1"/>
</dbReference>
<feature type="transmembrane region" description="Helical" evidence="10">
    <location>
        <begin position="311"/>
        <end position="332"/>
    </location>
</feature>
<gene>
    <name evidence="12" type="ORF">GNH96_13735</name>
</gene>
<organism evidence="12 13">
    <name type="scientific">Methylococcus geothermalis</name>
    <dbReference type="NCBI Taxonomy" id="2681310"/>
    <lineage>
        <taxon>Bacteria</taxon>
        <taxon>Pseudomonadati</taxon>
        <taxon>Pseudomonadota</taxon>
        <taxon>Gammaproteobacteria</taxon>
        <taxon>Methylococcales</taxon>
        <taxon>Methylococcaceae</taxon>
        <taxon>Methylococcus</taxon>
    </lineage>
</organism>
<feature type="transmembrane region" description="Helical" evidence="10">
    <location>
        <begin position="338"/>
        <end position="359"/>
    </location>
</feature>
<dbReference type="GO" id="GO:0048039">
    <property type="term" value="F:ubiquinone binding"/>
    <property type="evidence" value="ECO:0007669"/>
    <property type="project" value="TreeGrafter"/>
</dbReference>
<keyword evidence="13" id="KW-1185">Reference proteome</keyword>
<dbReference type="NCBIfam" id="TIGR01972">
    <property type="entry name" value="NDH_I_M"/>
    <property type="match status" value="1"/>
</dbReference>
<feature type="transmembrane region" description="Helical" evidence="10">
    <location>
        <begin position="251"/>
        <end position="273"/>
    </location>
</feature>
<reference evidence="13" key="1">
    <citation type="submission" date="2019-12" db="EMBL/GenBank/DDBJ databases">
        <authorList>
            <person name="Awala S.I."/>
            <person name="Rhee S.K."/>
        </authorList>
    </citation>
    <scope>NUCLEOTIDE SEQUENCE [LARGE SCALE GENOMIC DNA]</scope>
    <source>
        <strain evidence="13">IM1</strain>
    </source>
</reference>
<feature type="domain" description="NADH:quinone oxidoreductase/Mrp antiporter transmembrane" evidence="11">
    <location>
        <begin position="131"/>
        <end position="426"/>
    </location>
</feature>
<feature type="transmembrane region" description="Helical" evidence="10">
    <location>
        <begin position="6"/>
        <end position="27"/>
    </location>
</feature>
<evidence type="ECO:0000259" key="11">
    <source>
        <dbReference type="Pfam" id="PF00361"/>
    </source>
</evidence>
<evidence type="ECO:0000256" key="10">
    <source>
        <dbReference type="SAM" id="Phobius"/>
    </source>
</evidence>
<dbReference type="GO" id="GO:0042773">
    <property type="term" value="P:ATP synthesis coupled electron transport"/>
    <property type="evidence" value="ECO:0007669"/>
    <property type="project" value="InterPro"/>
</dbReference>
<evidence type="ECO:0000256" key="3">
    <source>
        <dbReference type="ARBA" id="ARBA00019906"/>
    </source>
</evidence>
<dbReference type="GO" id="GO:0012505">
    <property type="term" value="C:endomembrane system"/>
    <property type="evidence" value="ECO:0007669"/>
    <property type="project" value="UniProtKB-SubCell"/>
</dbReference>
<evidence type="ECO:0000256" key="5">
    <source>
        <dbReference type="ARBA" id="ARBA00022989"/>
    </source>
</evidence>
<evidence type="ECO:0000313" key="12">
    <source>
        <dbReference type="EMBL" id="QJD30917.1"/>
    </source>
</evidence>
<feature type="transmembrane region" description="Helical" evidence="10">
    <location>
        <begin position="169"/>
        <end position="188"/>
    </location>
</feature>
<dbReference type="InterPro" id="IPR001750">
    <property type="entry name" value="ND/Mrp_TM"/>
</dbReference>
<evidence type="ECO:0000256" key="6">
    <source>
        <dbReference type="ARBA" id="ARBA00023136"/>
    </source>
</evidence>
<protein>
    <recommendedName>
        <fullName evidence="3">NADH-quinone oxidoreductase subunit M</fullName>
    </recommendedName>
    <alternativeName>
        <fullName evidence="7">NADH dehydrogenase I subunit M</fullName>
    </alternativeName>
    <alternativeName>
        <fullName evidence="8">NDH-1 subunit M</fullName>
    </alternativeName>
</protein>
<proteinExistence type="inferred from homology"/>
<dbReference type="GO" id="GO:0015990">
    <property type="term" value="P:electron transport coupled proton transport"/>
    <property type="evidence" value="ECO:0007669"/>
    <property type="project" value="TreeGrafter"/>
</dbReference>
<comment type="subcellular location">
    <subcellularLocation>
        <location evidence="1">Endomembrane system</location>
        <topology evidence="1">Multi-pass membrane protein</topology>
    </subcellularLocation>
    <subcellularLocation>
        <location evidence="9">Membrane</location>
        <topology evidence="9">Multi-pass membrane protein</topology>
    </subcellularLocation>
</comment>
<keyword evidence="12" id="KW-0560">Oxidoreductase</keyword>
<dbReference type="AlphaFoldDB" id="A0A858QAI5"/>
<dbReference type="GO" id="GO:0003954">
    <property type="term" value="F:NADH dehydrogenase activity"/>
    <property type="evidence" value="ECO:0007669"/>
    <property type="project" value="TreeGrafter"/>
</dbReference>
<keyword evidence="6 10" id="KW-0472">Membrane</keyword>
<evidence type="ECO:0000256" key="2">
    <source>
        <dbReference type="ARBA" id="ARBA00009025"/>
    </source>
</evidence>
<sequence length="511" mass="53476">MIPDDLPLLSLLIGLPLAAGLSMVFVSQPAGARMLALAAAVLEVLLATALLGGFEPVATGLQFVERHAWIPSLNVHYQLGVDGVSVLFPFLGAVLSLAVIVASWTAVQTRVRLYYGMILALEGATVGVFCATDLMLFFLFWELTIVPVYVLAGFSGIGPQRRYAAVKYALFMLAGGIPLLFAIMLLALNHAHVLGIPAPAGLSFDYLALLDTPLDGQLATAIFLLLALGFAVKAPLFPFHGWLPTLAMEGPAGLTAWLAGLKLGAFGIVRFAVPLSPQAALEYRGLVAGLGVFTAVYGALVALRQTNLRRLLAFSSISHVGLVVAGIATLNFQALQGALFQLANFSIVAGGLFLVAGFLQHRLGSTEIDSLGGLAKPMPVLSALFFILGLASLGIPGTCGFAAEHLILIGLLRQHRGLGLTALFAGVVGAAYLLGYFRRAFLGPDRLGAAPAELDLRPRELLVAGALVLWVIVLGLFPQLALDLSDGAVSALLARVHEALPDGPTSVAVAE</sequence>
<evidence type="ECO:0000256" key="4">
    <source>
        <dbReference type="ARBA" id="ARBA00022692"/>
    </source>
</evidence>
<feature type="transmembrane region" description="Helical" evidence="10">
    <location>
        <begin position="113"/>
        <end position="129"/>
    </location>
</feature>
<feature type="transmembrane region" description="Helical" evidence="10">
    <location>
        <begin position="135"/>
        <end position="157"/>
    </location>
</feature>
<dbReference type="PRINTS" id="PR01437">
    <property type="entry name" value="NUOXDRDTASE4"/>
</dbReference>
<dbReference type="EMBL" id="CP046565">
    <property type="protein sequence ID" value="QJD30917.1"/>
    <property type="molecule type" value="Genomic_DNA"/>
</dbReference>
<comment type="similarity">
    <text evidence="2">Belongs to the complex I subunit 4 family.</text>
</comment>
<accession>A0A858QAI5</accession>
<dbReference type="PANTHER" id="PTHR43507:SF1">
    <property type="entry name" value="NADH-UBIQUINONE OXIDOREDUCTASE CHAIN 4"/>
    <property type="match status" value="1"/>
</dbReference>
<evidence type="ECO:0000256" key="9">
    <source>
        <dbReference type="RuleBase" id="RU000320"/>
    </source>
</evidence>
<keyword evidence="5 10" id="KW-1133">Transmembrane helix</keyword>
<evidence type="ECO:0000256" key="7">
    <source>
        <dbReference type="ARBA" id="ARBA00031584"/>
    </source>
</evidence>
<dbReference type="Pfam" id="PF00361">
    <property type="entry name" value="Proton_antipo_M"/>
    <property type="match status" value="1"/>
</dbReference>
<feature type="transmembrane region" description="Helical" evidence="10">
    <location>
        <begin position="34"/>
        <end position="54"/>
    </location>
</feature>
<feature type="transmembrane region" description="Helical" evidence="10">
    <location>
        <begin position="380"/>
        <end position="403"/>
    </location>
</feature>
<dbReference type="Proteomes" id="UP000503004">
    <property type="component" value="Chromosome"/>
</dbReference>
<feature type="transmembrane region" description="Helical" evidence="10">
    <location>
        <begin position="218"/>
        <end position="239"/>
    </location>
</feature>
<name>A0A858QAI5_9GAMM</name>
<feature type="transmembrane region" description="Helical" evidence="10">
    <location>
        <begin position="461"/>
        <end position="482"/>
    </location>
</feature>
<evidence type="ECO:0000313" key="13">
    <source>
        <dbReference type="Proteomes" id="UP000503004"/>
    </source>
</evidence>
<evidence type="ECO:0000256" key="8">
    <source>
        <dbReference type="ARBA" id="ARBA00032798"/>
    </source>
</evidence>
<dbReference type="InterPro" id="IPR003918">
    <property type="entry name" value="NADH_UbQ_OxRdtase"/>
</dbReference>
<dbReference type="InterPro" id="IPR010227">
    <property type="entry name" value="NADH_Q_OxRdtase_chainM/4"/>
</dbReference>
<feature type="transmembrane region" description="Helical" evidence="10">
    <location>
        <begin position="86"/>
        <end position="106"/>
    </location>
</feature>
<keyword evidence="4 9" id="KW-0812">Transmembrane</keyword>
<evidence type="ECO:0000256" key="1">
    <source>
        <dbReference type="ARBA" id="ARBA00004127"/>
    </source>
</evidence>
<feature type="transmembrane region" description="Helical" evidence="10">
    <location>
        <begin position="418"/>
        <end position="437"/>
    </location>
</feature>
<dbReference type="KEGG" id="metu:GNH96_13735"/>
<dbReference type="GO" id="GO:0016020">
    <property type="term" value="C:membrane"/>
    <property type="evidence" value="ECO:0007669"/>
    <property type="project" value="UniProtKB-SubCell"/>
</dbReference>
<dbReference type="RefSeq" id="WP_169604191.1">
    <property type="nucleotide sequence ID" value="NZ_CP046565.1"/>
</dbReference>